<feature type="region of interest" description="Disordered" evidence="4">
    <location>
        <begin position="1"/>
        <end position="62"/>
    </location>
</feature>
<dbReference type="Gene3D" id="1.10.340.30">
    <property type="entry name" value="Hypothetical protein, domain 2"/>
    <property type="match status" value="1"/>
</dbReference>
<comment type="similarity">
    <text evidence="1">Belongs to the alkylbase DNA glycosidase AlkA family.</text>
</comment>
<keyword evidence="3" id="KW-0234">DNA repair</keyword>
<name>A0A835DJE8_TETSI</name>
<dbReference type="GO" id="GO:0043916">
    <property type="term" value="F:DNA-7-methylguanine glycosylase activity"/>
    <property type="evidence" value="ECO:0007669"/>
    <property type="project" value="TreeGrafter"/>
</dbReference>
<dbReference type="GO" id="GO:0006307">
    <property type="term" value="P:DNA alkylation repair"/>
    <property type="evidence" value="ECO:0007669"/>
    <property type="project" value="TreeGrafter"/>
</dbReference>
<dbReference type="FunFam" id="1.10.340.30:FF:000004">
    <property type="entry name" value="DNA-3-methyladenine glycosylase II"/>
    <property type="match status" value="1"/>
</dbReference>
<evidence type="ECO:0000256" key="2">
    <source>
        <dbReference type="ARBA" id="ARBA00022763"/>
    </source>
</evidence>
<dbReference type="SUPFAM" id="SSF48150">
    <property type="entry name" value="DNA-glycosylase"/>
    <property type="match status" value="1"/>
</dbReference>
<evidence type="ECO:0000259" key="5">
    <source>
        <dbReference type="SMART" id="SM00478"/>
    </source>
</evidence>
<dbReference type="GO" id="GO:0005634">
    <property type="term" value="C:nucleus"/>
    <property type="evidence" value="ECO:0007669"/>
    <property type="project" value="TreeGrafter"/>
</dbReference>
<dbReference type="PANTHER" id="PTHR43003">
    <property type="entry name" value="DNA-3-METHYLADENINE GLYCOSYLASE"/>
    <property type="match status" value="1"/>
</dbReference>
<evidence type="ECO:0000313" key="6">
    <source>
        <dbReference type="EMBL" id="KAF8406443.1"/>
    </source>
</evidence>
<dbReference type="InterPro" id="IPR051912">
    <property type="entry name" value="Alkylbase_DNA_Glycosylase/TA"/>
</dbReference>
<evidence type="ECO:0000256" key="4">
    <source>
        <dbReference type="SAM" id="MobiDB-lite"/>
    </source>
</evidence>
<dbReference type="PANTHER" id="PTHR43003:SF5">
    <property type="entry name" value="DNA-3-METHYLADENINE GLYCOSYLASE"/>
    <property type="match status" value="1"/>
</dbReference>
<dbReference type="GO" id="GO:0032993">
    <property type="term" value="C:protein-DNA complex"/>
    <property type="evidence" value="ECO:0007669"/>
    <property type="project" value="TreeGrafter"/>
</dbReference>
<dbReference type="Proteomes" id="UP000655225">
    <property type="component" value="Unassembled WGS sequence"/>
</dbReference>
<comment type="caution">
    <text evidence="6">The sequence shown here is derived from an EMBL/GenBank/DDBJ whole genome shotgun (WGS) entry which is preliminary data.</text>
</comment>
<dbReference type="Gene3D" id="1.10.1670.40">
    <property type="match status" value="1"/>
</dbReference>
<evidence type="ECO:0000256" key="3">
    <source>
        <dbReference type="ARBA" id="ARBA00023204"/>
    </source>
</evidence>
<sequence>MASPRTQAQQQQQQLATTTTTTPPQDSSLRPRKIRKTSHSAHTKSLQSRDGDTKKPPGKTLRLLPRFVAKPLSSQGEIALALHHLRNSDPNLARVIDLHLPPTFDTSLPPFLALTKSILYQQLAFKAATTIYTRFVALCGGQDAVVPESVFSFTPHDLRQIGISGRKARYLHDLASKYCTSILSDAAIVDMDDKSLFSMLTMVEGIGPWSVHMFMIFSLHRPDVLPVGDLGVRKGLQLLYSLEELPKASQMEQLSEKWRPYRSVASWYLWRLAEAKAAPATPLAVAASATPQQQQQLLDPINEFTDFGFKGPQAIMVVLGSKQVVLEDQQFSRVAVERGETNKQLACNWNFIFLTFSANYFVFLADGAHVPSVLGLHMGTMIGRDVEDVLYGLLYYSFYALYHSVNLRVRILYSKRD</sequence>
<dbReference type="InterPro" id="IPR003265">
    <property type="entry name" value="HhH-GPD_domain"/>
</dbReference>
<proteinExistence type="inferred from homology"/>
<feature type="compositionally biased region" description="Basic residues" evidence="4">
    <location>
        <begin position="30"/>
        <end position="42"/>
    </location>
</feature>
<dbReference type="SMART" id="SM00478">
    <property type="entry name" value="ENDO3c"/>
    <property type="match status" value="1"/>
</dbReference>
<accession>A0A835DJE8</accession>
<dbReference type="OrthoDB" id="415889at2759"/>
<organism evidence="6 7">
    <name type="scientific">Tetracentron sinense</name>
    <name type="common">Spur-leaf</name>
    <dbReference type="NCBI Taxonomy" id="13715"/>
    <lineage>
        <taxon>Eukaryota</taxon>
        <taxon>Viridiplantae</taxon>
        <taxon>Streptophyta</taxon>
        <taxon>Embryophyta</taxon>
        <taxon>Tracheophyta</taxon>
        <taxon>Spermatophyta</taxon>
        <taxon>Magnoliopsida</taxon>
        <taxon>Trochodendrales</taxon>
        <taxon>Trochodendraceae</taxon>
        <taxon>Tetracentron</taxon>
    </lineage>
</organism>
<dbReference type="Pfam" id="PF00730">
    <property type="entry name" value="HhH-GPD"/>
    <property type="match status" value="1"/>
</dbReference>
<reference evidence="6 7" key="1">
    <citation type="submission" date="2020-04" db="EMBL/GenBank/DDBJ databases">
        <title>Plant Genome Project.</title>
        <authorList>
            <person name="Zhang R.-G."/>
        </authorList>
    </citation>
    <scope>NUCLEOTIDE SEQUENCE [LARGE SCALE GENOMIC DNA]</scope>
    <source>
        <strain evidence="6">YNK0</strain>
        <tissue evidence="6">Leaf</tissue>
    </source>
</reference>
<dbReference type="AlphaFoldDB" id="A0A835DJE8"/>
<keyword evidence="7" id="KW-1185">Reference proteome</keyword>
<evidence type="ECO:0000313" key="7">
    <source>
        <dbReference type="Proteomes" id="UP000655225"/>
    </source>
</evidence>
<feature type="compositionally biased region" description="Low complexity" evidence="4">
    <location>
        <begin position="1"/>
        <end position="25"/>
    </location>
</feature>
<dbReference type="InterPro" id="IPR011257">
    <property type="entry name" value="DNA_glycosylase"/>
</dbReference>
<dbReference type="GO" id="GO:0008725">
    <property type="term" value="F:DNA-3-methyladenine glycosylase activity"/>
    <property type="evidence" value="ECO:0007669"/>
    <property type="project" value="TreeGrafter"/>
</dbReference>
<protein>
    <recommendedName>
        <fullName evidence="5">HhH-GPD domain-containing protein</fullName>
    </recommendedName>
</protein>
<dbReference type="GO" id="GO:0032131">
    <property type="term" value="F:alkylated DNA binding"/>
    <property type="evidence" value="ECO:0007669"/>
    <property type="project" value="TreeGrafter"/>
</dbReference>
<evidence type="ECO:0000256" key="1">
    <source>
        <dbReference type="ARBA" id="ARBA00010817"/>
    </source>
</evidence>
<dbReference type="EMBL" id="JABCRI010000005">
    <property type="protein sequence ID" value="KAF8406443.1"/>
    <property type="molecule type" value="Genomic_DNA"/>
</dbReference>
<gene>
    <name evidence="6" type="ORF">HHK36_008530</name>
</gene>
<feature type="domain" description="HhH-GPD" evidence="5">
    <location>
        <begin position="119"/>
        <end position="274"/>
    </location>
</feature>
<dbReference type="GO" id="GO:0006285">
    <property type="term" value="P:base-excision repair, AP site formation"/>
    <property type="evidence" value="ECO:0007669"/>
    <property type="project" value="TreeGrafter"/>
</dbReference>
<keyword evidence="2" id="KW-0227">DNA damage</keyword>
<dbReference type="CDD" id="cd00056">
    <property type="entry name" value="ENDO3c"/>
    <property type="match status" value="1"/>
</dbReference>